<keyword evidence="1" id="KW-1185">Reference proteome</keyword>
<dbReference type="WBParaSite" id="ACRNAN_scaffold1696.g20825.t1">
    <property type="protein sequence ID" value="ACRNAN_scaffold1696.g20825.t1"/>
    <property type="gene ID" value="ACRNAN_scaffold1696.g20825"/>
</dbReference>
<sequence length="220" mass="26359">MIHAPCKAEDPNAPCMDSSTGRCRWRFPKDYQEETILCEDEPPKYRRRDVVFSNYHVYRKDKNGDRVIRDNRHVAPYNAFLLKRYNCHMNVEYIGGVKAVTYLYIYKGYDIAQVKVNKDERHIIYDECDCHTESRYVSSYKICWCLFEYELQRRSHKVQRLYAHLPGQLQRQQNNLPEVGQKGSTLEAWFKLNKAHHLRRMRSPHRRQICQLSRSMLAPL</sequence>
<organism evidence="1 2">
    <name type="scientific">Acrobeloides nanus</name>
    <dbReference type="NCBI Taxonomy" id="290746"/>
    <lineage>
        <taxon>Eukaryota</taxon>
        <taxon>Metazoa</taxon>
        <taxon>Ecdysozoa</taxon>
        <taxon>Nematoda</taxon>
        <taxon>Chromadorea</taxon>
        <taxon>Rhabditida</taxon>
        <taxon>Tylenchina</taxon>
        <taxon>Cephalobomorpha</taxon>
        <taxon>Cephaloboidea</taxon>
        <taxon>Cephalobidae</taxon>
        <taxon>Acrobeloides</taxon>
    </lineage>
</organism>
<name>A0A914D035_9BILA</name>
<protein>
    <submittedName>
        <fullName evidence="2">Uncharacterized protein</fullName>
    </submittedName>
</protein>
<dbReference type="PANTHER" id="PTHR10492">
    <property type="match status" value="1"/>
</dbReference>
<evidence type="ECO:0000313" key="1">
    <source>
        <dbReference type="Proteomes" id="UP000887540"/>
    </source>
</evidence>
<dbReference type="Proteomes" id="UP000887540">
    <property type="component" value="Unplaced"/>
</dbReference>
<proteinExistence type="predicted"/>
<reference evidence="2" key="1">
    <citation type="submission" date="2022-11" db="UniProtKB">
        <authorList>
            <consortium name="WormBaseParasite"/>
        </authorList>
    </citation>
    <scope>IDENTIFICATION</scope>
</reference>
<accession>A0A914D035</accession>
<evidence type="ECO:0000313" key="2">
    <source>
        <dbReference type="WBParaSite" id="ACRNAN_scaffold1696.g20825.t1"/>
    </source>
</evidence>
<dbReference type="AlphaFoldDB" id="A0A914D035"/>